<comment type="caution">
    <text evidence="2">The sequence shown here is derived from an EMBL/GenBank/DDBJ whole genome shotgun (WGS) entry which is preliminary data.</text>
</comment>
<dbReference type="SMART" id="SM01260">
    <property type="entry name" value="LANC_like"/>
    <property type="match status" value="1"/>
</dbReference>
<evidence type="ECO:0000313" key="2">
    <source>
        <dbReference type="EMBL" id="MBC5661324.1"/>
    </source>
</evidence>
<accession>A0A8I0ALQ9</accession>
<keyword evidence="3" id="KW-1185">Reference proteome</keyword>
<feature type="binding site" evidence="1">
    <location>
        <position position="316"/>
    </location>
    <ligand>
        <name>Zn(2+)</name>
        <dbReference type="ChEBI" id="CHEBI:29105"/>
    </ligand>
</feature>
<dbReference type="Pfam" id="PF05147">
    <property type="entry name" value="LANC_like"/>
    <property type="match status" value="1"/>
</dbReference>
<name>A0A8I0ALQ9_9FIRM</name>
<proteinExistence type="predicted"/>
<dbReference type="InterPro" id="IPR007822">
    <property type="entry name" value="LANC-like"/>
</dbReference>
<dbReference type="Proteomes" id="UP000615234">
    <property type="component" value="Unassembled WGS sequence"/>
</dbReference>
<dbReference type="GO" id="GO:0031179">
    <property type="term" value="P:peptide modification"/>
    <property type="evidence" value="ECO:0007669"/>
    <property type="project" value="InterPro"/>
</dbReference>
<dbReference type="GO" id="GO:0046872">
    <property type="term" value="F:metal ion binding"/>
    <property type="evidence" value="ECO:0007669"/>
    <property type="project" value="UniProtKB-KW"/>
</dbReference>
<feature type="binding site" evidence="1">
    <location>
        <position position="315"/>
    </location>
    <ligand>
        <name>Zn(2+)</name>
        <dbReference type="ChEBI" id="CHEBI:29105"/>
    </ligand>
</feature>
<dbReference type="EMBL" id="JACOOX010000001">
    <property type="protein sequence ID" value="MBC5661324.1"/>
    <property type="molecule type" value="Genomic_DNA"/>
</dbReference>
<gene>
    <name evidence="2" type="ORF">H8S09_00195</name>
</gene>
<dbReference type="CDD" id="cd04434">
    <property type="entry name" value="LanC_like"/>
    <property type="match status" value="1"/>
</dbReference>
<protein>
    <recommendedName>
        <fullName evidence="4">Lanthionine synthetase C family protein</fullName>
    </recommendedName>
</protein>
<reference evidence="2 3" key="1">
    <citation type="submission" date="2020-08" db="EMBL/GenBank/DDBJ databases">
        <title>Genome public.</title>
        <authorList>
            <person name="Liu C."/>
            <person name="Sun Q."/>
        </authorList>
    </citation>
    <scope>NUCLEOTIDE SEQUENCE [LARGE SCALE GENOMIC DNA]</scope>
    <source>
        <strain evidence="2 3">NSJ-10</strain>
    </source>
</reference>
<keyword evidence="1" id="KW-0862">Zinc</keyword>
<organism evidence="2 3">
    <name type="scientific">Coprococcus hominis</name>
    <name type="common">ex Liu et al. 2022</name>
    <dbReference type="NCBI Taxonomy" id="2763039"/>
    <lineage>
        <taxon>Bacteria</taxon>
        <taxon>Bacillati</taxon>
        <taxon>Bacillota</taxon>
        <taxon>Clostridia</taxon>
        <taxon>Lachnospirales</taxon>
        <taxon>Lachnospiraceae</taxon>
        <taxon>Coprococcus</taxon>
    </lineage>
</organism>
<keyword evidence="1" id="KW-0479">Metal-binding</keyword>
<sequence>MAKLITPEIFQKNTAEDYLKAAIDTAEWIDTLAIKTEYGRIWQALPEGQDGYREDVPLFTPKSMYDGSAGIGIFFIRLYEATGDTRWLTEAEEAAAHIIATKVGVEWYQTTLHSEVKGIIPVPGWAVGPYNGPVGEAYFLEDLYQVTGKQEYRDYVLYVADVLLEAAVTDERGLHWSDQEDITADGGFIVFLDILYRKTGIKKYLDTACAAADRIAQDAFPAPNGGKFWKLLDLSMIDFAKDTTFPNWSHGTTGTAWMFAALYQDTKKEEYLELAKEGLTYAMNIAVGDETGRLIPYQDHPVTGPTYDKYYLSTCHGPVGSTLAFRELYEITGEKIYRNWTIELSRGIVRAGAPEKHSWGFWNCQCQCCGTAGILEHFAAMYEYTGEKEFYDYMIRTADVMLSDSDHRTPGLRTWYDSWWRTIPTRVVSYPGLYVGVAGCASSLLRTYAALTGKKLTNLYEYHFFEKF</sequence>
<dbReference type="SUPFAM" id="SSF158745">
    <property type="entry name" value="LanC-like"/>
    <property type="match status" value="1"/>
</dbReference>
<evidence type="ECO:0000256" key="1">
    <source>
        <dbReference type="PIRSR" id="PIRSR607822-1"/>
    </source>
</evidence>
<evidence type="ECO:0008006" key="4">
    <source>
        <dbReference type="Google" id="ProtNLM"/>
    </source>
</evidence>
<evidence type="ECO:0000313" key="3">
    <source>
        <dbReference type="Proteomes" id="UP000615234"/>
    </source>
</evidence>
<dbReference type="Gene3D" id="1.50.10.20">
    <property type="match status" value="1"/>
</dbReference>
<dbReference type="AlphaFoldDB" id="A0A8I0ALQ9"/>
<dbReference type="PRINTS" id="PR01950">
    <property type="entry name" value="LANCSUPER"/>
</dbReference>
<dbReference type="RefSeq" id="WP_186847183.1">
    <property type="nucleotide sequence ID" value="NZ_JACOOX010000001.1"/>
</dbReference>